<sequence length="136" mass="15303">MATHNPIIASILSSNLCIGISHQNVDVLFGSLGTQLQHSALYCKIKRTLSLNGKIAVEKLLKKTQCKYEFCTYQSKGTPRESNQYMSRPTHSKDMSKPFASSLLHHLRNWPHISSFRHHPAGNPMLRLKALHVAIV</sequence>
<reference evidence="1 2" key="1">
    <citation type="journal article" date="2021" name="Elife">
        <title>Chloroplast acquisition without the gene transfer in kleptoplastic sea slugs, Plakobranchus ocellatus.</title>
        <authorList>
            <person name="Maeda T."/>
            <person name="Takahashi S."/>
            <person name="Yoshida T."/>
            <person name="Shimamura S."/>
            <person name="Takaki Y."/>
            <person name="Nagai Y."/>
            <person name="Toyoda A."/>
            <person name="Suzuki Y."/>
            <person name="Arimoto A."/>
            <person name="Ishii H."/>
            <person name="Satoh N."/>
            <person name="Nishiyama T."/>
            <person name="Hasebe M."/>
            <person name="Maruyama T."/>
            <person name="Minagawa J."/>
            <person name="Obokata J."/>
            <person name="Shigenobu S."/>
        </authorList>
    </citation>
    <scope>NUCLEOTIDE SEQUENCE [LARGE SCALE GENOMIC DNA]</scope>
</reference>
<dbReference type="EMBL" id="BMAT01013872">
    <property type="protein sequence ID" value="GFS21895.1"/>
    <property type="molecule type" value="Genomic_DNA"/>
</dbReference>
<comment type="caution">
    <text evidence="1">The sequence shown here is derived from an EMBL/GenBank/DDBJ whole genome shotgun (WGS) entry which is preliminary data.</text>
</comment>
<accession>A0AAV4JI09</accession>
<organism evidence="1 2">
    <name type="scientific">Elysia marginata</name>
    <dbReference type="NCBI Taxonomy" id="1093978"/>
    <lineage>
        <taxon>Eukaryota</taxon>
        <taxon>Metazoa</taxon>
        <taxon>Spiralia</taxon>
        <taxon>Lophotrochozoa</taxon>
        <taxon>Mollusca</taxon>
        <taxon>Gastropoda</taxon>
        <taxon>Heterobranchia</taxon>
        <taxon>Euthyneura</taxon>
        <taxon>Panpulmonata</taxon>
        <taxon>Sacoglossa</taxon>
        <taxon>Placobranchoidea</taxon>
        <taxon>Plakobranchidae</taxon>
        <taxon>Elysia</taxon>
    </lineage>
</organism>
<protein>
    <submittedName>
        <fullName evidence="1">Uncharacterized protein</fullName>
    </submittedName>
</protein>
<dbReference type="AlphaFoldDB" id="A0AAV4JI09"/>
<evidence type="ECO:0000313" key="2">
    <source>
        <dbReference type="Proteomes" id="UP000762676"/>
    </source>
</evidence>
<evidence type="ECO:0000313" key="1">
    <source>
        <dbReference type="EMBL" id="GFS21895.1"/>
    </source>
</evidence>
<name>A0AAV4JI09_9GAST</name>
<proteinExistence type="predicted"/>
<gene>
    <name evidence="1" type="ORF">ElyMa_006936600</name>
</gene>
<keyword evidence="2" id="KW-1185">Reference proteome</keyword>
<dbReference type="Proteomes" id="UP000762676">
    <property type="component" value="Unassembled WGS sequence"/>
</dbReference>